<protein>
    <submittedName>
        <fullName evidence="2">Uncharacterized protein</fullName>
    </submittedName>
</protein>
<keyword evidence="3" id="KW-1185">Reference proteome</keyword>
<sequence length="125" mass="13303">MENKNWVTLFAFLPLIGPLLGNVLVGDMLGVPTIIVVGVSGLMCKYAADKGEYMGRMVIVLICTIVGGIIGTVYHYNCVSNDFATPIVGALFTAIQAGIALVCMIVGALLVGKEEKDRKNRAADR</sequence>
<accession>A0A1D9NZ07</accession>
<keyword evidence="1" id="KW-0812">Transmembrane</keyword>
<gene>
    <name evidence="2" type="ORF">bhn_I0360</name>
</gene>
<keyword evidence="1" id="KW-0472">Membrane</keyword>
<dbReference type="EMBL" id="CP017831">
    <property type="protein sequence ID" value="AOZ95394.1"/>
    <property type="molecule type" value="Genomic_DNA"/>
</dbReference>
<evidence type="ECO:0000313" key="2">
    <source>
        <dbReference type="EMBL" id="AOZ95394.1"/>
    </source>
</evidence>
<feature type="transmembrane region" description="Helical" evidence="1">
    <location>
        <begin position="57"/>
        <end position="76"/>
    </location>
</feature>
<evidence type="ECO:0000313" key="3">
    <source>
        <dbReference type="Proteomes" id="UP000179284"/>
    </source>
</evidence>
<dbReference type="RefSeq" id="WP_071175173.1">
    <property type="nucleotide sequence ID" value="NZ_CP017831.1"/>
</dbReference>
<evidence type="ECO:0000256" key="1">
    <source>
        <dbReference type="SAM" id="Phobius"/>
    </source>
</evidence>
<dbReference type="KEGG" id="bhu:bhn_I0360"/>
<proteinExistence type="predicted"/>
<feature type="transmembrane region" description="Helical" evidence="1">
    <location>
        <begin position="88"/>
        <end position="111"/>
    </location>
</feature>
<organism evidence="2 3">
    <name type="scientific">Butyrivibrio hungatei</name>
    <dbReference type="NCBI Taxonomy" id="185008"/>
    <lineage>
        <taxon>Bacteria</taxon>
        <taxon>Bacillati</taxon>
        <taxon>Bacillota</taxon>
        <taxon>Clostridia</taxon>
        <taxon>Lachnospirales</taxon>
        <taxon>Lachnospiraceae</taxon>
        <taxon>Butyrivibrio</taxon>
    </lineage>
</organism>
<name>A0A1D9NZ07_9FIRM</name>
<dbReference type="AlphaFoldDB" id="A0A1D9NZ07"/>
<keyword evidence="1" id="KW-1133">Transmembrane helix</keyword>
<dbReference type="Proteomes" id="UP000179284">
    <property type="component" value="Chromosome I"/>
</dbReference>
<reference evidence="3" key="1">
    <citation type="submission" date="2016-10" db="EMBL/GenBank/DDBJ databases">
        <title>The complete genome sequence of the rumen bacterium Butyrivibrio hungatei MB2003.</title>
        <authorList>
            <person name="Palevich N."/>
            <person name="Kelly W.J."/>
            <person name="Leahy S.C."/>
            <person name="Altermann E."/>
            <person name="Rakonjac J."/>
            <person name="Attwood G.T."/>
        </authorList>
    </citation>
    <scope>NUCLEOTIDE SEQUENCE [LARGE SCALE GENOMIC DNA]</scope>
    <source>
        <strain evidence="3">MB2003</strain>
    </source>
</reference>